<sequence length="172" mass="19115">MKNQISTTAIYCVFVMIMISFFASLSSCSNEQNEDPEPQPDPITSGYKFTHVIVDMKSSEEEIDPVKDEVSFYICKDVDTYEKQKVIITDVGILSQLKEEGEVLVKLDEAIVIPADQPFYCFGEYLGAGEGVLSPIGDFKIDIPEDLVKEIPKDKIVDAPGPIGVTGFNRHK</sequence>
<evidence type="ECO:0000313" key="2">
    <source>
        <dbReference type="EMBL" id="OHX64607.1"/>
    </source>
</evidence>
<dbReference type="PROSITE" id="PS51257">
    <property type="entry name" value="PROKAR_LIPOPROTEIN"/>
    <property type="match status" value="1"/>
</dbReference>
<evidence type="ECO:0000313" key="3">
    <source>
        <dbReference type="Proteomes" id="UP000179797"/>
    </source>
</evidence>
<accession>A0A1S1YU97</accession>
<name>A0A1S1YU97_FLAPC</name>
<keyword evidence="3" id="KW-1185">Reference proteome</keyword>
<proteinExistence type="predicted"/>
<gene>
    <name evidence="2" type="ORF">NH26_23845</name>
</gene>
<keyword evidence="1" id="KW-0472">Membrane</keyword>
<dbReference type="RefSeq" id="WP_044217166.1">
    <property type="nucleotide sequence ID" value="NZ_JRYR02000002.1"/>
</dbReference>
<reference evidence="2 3" key="1">
    <citation type="journal article" date="2012" name="Int. J. Syst. Evol. Microbiol.">
        <title>Flammeovirga pacifica sp. nov., isolated from deep-sea sediment.</title>
        <authorList>
            <person name="Xu H."/>
            <person name="Fu Y."/>
            <person name="Yang N."/>
            <person name="Ding Z."/>
            <person name="Lai Q."/>
            <person name="Zeng R."/>
        </authorList>
    </citation>
    <scope>NUCLEOTIDE SEQUENCE [LARGE SCALE GENOMIC DNA]</scope>
    <source>
        <strain evidence="3">DSM 24597 / LMG 26175 / WPAGA1</strain>
    </source>
</reference>
<organism evidence="2 3">
    <name type="scientific">Flammeovirga pacifica</name>
    <dbReference type="NCBI Taxonomy" id="915059"/>
    <lineage>
        <taxon>Bacteria</taxon>
        <taxon>Pseudomonadati</taxon>
        <taxon>Bacteroidota</taxon>
        <taxon>Cytophagia</taxon>
        <taxon>Cytophagales</taxon>
        <taxon>Flammeovirgaceae</taxon>
        <taxon>Flammeovirga</taxon>
    </lineage>
</organism>
<keyword evidence="1" id="KW-1133">Transmembrane helix</keyword>
<dbReference type="EMBL" id="JRYR02000002">
    <property type="protein sequence ID" value="OHX64607.1"/>
    <property type="molecule type" value="Genomic_DNA"/>
</dbReference>
<dbReference type="Proteomes" id="UP000179797">
    <property type="component" value="Unassembled WGS sequence"/>
</dbReference>
<dbReference type="AlphaFoldDB" id="A0A1S1YU97"/>
<feature type="transmembrane region" description="Helical" evidence="1">
    <location>
        <begin position="7"/>
        <end position="25"/>
    </location>
</feature>
<evidence type="ECO:0000256" key="1">
    <source>
        <dbReference type="SAM" id="Phobius"/>
    </source>
</evidence>
<comment type="caution">
    <text evidence="2">The sequence shown here is derived from an EMBL/GenBank/DDBJ whole genome shotgun (WGS) entry which is preliminary data.</text>
</comment>
<protein>
    <submittedName>
        <fullName evidence="2">Uncharacterized protein</fullName>
    </submittedName>
</protein>
<dbReference type="STRING" id="915059.NH26_23845"/>
<dbReference type="OrthoDB" id="9833725at2"/>
<keyword evidence="1" id="KW-0812">Transmembrane</keyword>